<keyword evidence="2 4" id="KW-0663">Pyridoxal phosphate</keyword>
<protein>
    <submittedName>
        <fullName evidence="5">D-glucosaminate-6-phosphate ammonia-lyase</fullName>
    </submittedName>
</protein>
<dbReference type="InterPro" id="IPR018319">
    <property type="entry name" value="SelA-like"/>
</dbReference>
<keyword evidence="6" id="KW-1185">Reference proteome</keyword>
<dbReference type="PANTHER" id="PTHR32328">
    <property type="entry name" value="L-SERYL-TRNA(SEC) SELENIUM TRANSFERASE"/>
    <property type="match status" value="1"/>
</dbReference>
<dbReference type="STRING" id="1120976.SAMN03080606_02493"/>
<evidence type="ECO:0000313" key="5">
    <source>
        <dbReference type="EMBL" id="SCY78944.1"/>
    </source>
</evidence>
<proteinExistence type="inferred from homology"/>
<comment type="cofactor">
    <cofactor evidence="1 4">
        <name>pyridoxal 5'-phosphate</name>
        <dbReference type="ChEBI" id="CHEBI:597326"/>
    </cofactor>
</comment>
<reference evidence="5 6" key="1">
    <citation type="submission" date="2016-10" db="EMBL/GenBank/DDBJ databases">
        <authorList>
            <person name="de Groot N.N."/>
        </authorList>
    </citation>
    <scope>NUCLEOTIDE SEQUENCE [LARGE SCALE GENOMIC DNA]</scope>
    <source>
        <strain evidence="5 6">DSM 18978</strain>
    </source>
</reference>
<evidence type="ECO:0000313" key="6">
    <source>
        <dbReference type="Proteomes" id="UP000198636"/>
    </source>
</evidence>
<dbReference type="SUPFAM" id="SSF53383">
    <property type="entry name" value="PLP-dependent transferases"/>
    <property type="match status" value="1"/>
</dbReference>
<dbReference type="Proteomes" id="UP000198636">
    <property type="component" value="Unassembled WGS sequence"/>
</dbReference>
<keyword evidence="5" id="KW-0456">Lyase</keyword>
<dbReference type="RefSeq" id="WP_091543875.1">
    <property type="nucleotide sequence ID" value="NZ_FMUS01000016.1"/>
</dbReference>
<organism evidence="5 6">
    <name type="scientific">Alkaliphilus peptidifermentans DSM 18978</name>
    <dbReference type="NCBI Taxonomy" id="1120976"/>
    <lineage>
        <taxon>Bacteria</taxon>
        <taxon>Bacillati</taxon>
        <taxon>Bacillota</taxon>
        <taxon>Clostridia</taxon>
        <taxon>Peptostreptococcales</taxon>
        <taxon>Natronincolaceae</taxon>
        <taxon>Alkaliphilus</taxon>
    </lineage>
</organism>
<evidence type="ECO:0000256" key="2">
    <source>
        <dbReference type="ARBA" id="ARBA00022898"/>
    </source>
</evidence>
<dbReference type="Gene3D" id="3.40.640.10">
    <property type="entry name" value="Type I PLP-dependent aspartate aminotransferase-like (Major domain)"/>
    <property type="match status" value="1"/>
</dbReference>
<dbReference type="FunFam" id="3.40.640.10:FF:000056">
    <property type="entry name" value="SelA-like pyridoxal phosphate-dependent enzyme"/>
    <property type="match status" value="1"/>
</dbReference>
<evidence type="ECO:0000256" key="3">
    <source>
        <dbReference type="ARBA" id="ARBA00044507"/>
    </source>
</evidence>
<dbReference type="InterPro" id="IPR015424">
    <property type="entry name" value="PyrdxlP-dep_Trfase"/>
</dbReference>
<feature type="modified residue" description="N6-(pyridoxal phosphate)lysine" evidence="4">
    <location>
        <position position="211"/>
    </location>
</feature>
<dbReference type="GO" id="GO:0016829">
    <property type="term" value="F:lyase activity"/>
    <property type="evidence" value="ECO:0007669"/>
    <property type="project" value="UniProtKB-KW"/>
</dbReference>
<dbReference type="InterPro" id="IPR015421">
    <property type="entry name" value="PyrdxlP-dep_Trfase_major"/>
</dbReference>
<sequence>MNIYEELGLKKVINGSGKMTALGGSTVDPRVGDCIKEAAMNFVDIEALINRAGEIIANYTGGEDACITSSASAGIAISVAACIARDNLTAIERLPISEGLTNQVIMQKGHAINYGASIQQMIRLGGGIPHEVGQANKVEINHIKEAITEKTAALFYVKSHHTVQKGMVSIEGMIKIAKAHNLPLIIDGAAEEDLQRYIKLGADLVIYSGAKAIEGPTSGFITGRKDLINYCKLQYKGIGRAMKIGKENIMGLLKAIDLYSNKDNEEKAKEHKQNMEWLVGEINKIKELKATLTQDEAGRDIHRTEIRVDSDTLGVNADYIISKLENGNPAIYTRNHYANIGIINIDPRPLQEGEEKLILKKLKEIINSL</sequence>
<comment type="similarity">
    <text evidence="3">Belongs to the SelA family.</text>
</comment>
<dbReference type="EMBL" id="FMUS01000016">
    <property type="protein sequence ID" value="SCY78944.1"/>
    <property type="molecule type" value="Genomic_DNA"/>
</dbReference>
<evidence type="ECO:0000256" key="4">
    <source>
        <dbReference type="PIRSR" id="PIRSR618319-50"/>
    </source>
</evidence>
<gene>
    <name evidence="5" type="ORF">SAMN03080606_02493</name>
</gene>
<dbReference type="OrthoDB" id="9787096at2"/>
<dbReference type="InterPro" id="IPR006337">
    <property type="entry name" value="DgaE-like"/>
</dbReference>
<accession>A0A1G5ISS2</accession>
<dbReference type="AlphaFoldDB" id="A0A1G5ISS2"/>
<dbReference type="Pfam" id="PF03841">
    <property type="entry name" value="SelA"/>
    <property type="match status" value="1"/>
</dbReference>
<evidence type="ECO:0000256" key="1">
    <source>
        <dbReference type="ARBA" id="ARBA00001933"/>
    </source>
</evidence>
<name>A0A1G5ISS2_9FIRM</name>
<dbReference type="PANTHER" id="PTHR32328:SF0">
    <property type="entry name" value="L-SERYL-TRNA(SEC) SELENIUM TRANSFERASE"/>
    <property type="match status" value="1"/>
</dbReference>
<dbReference type="NCBIfam" id="TIGR01437">
    <property type="entry name" value="selA_rel"/>
    <property type="match status" value="1"/>
</dbReference>
<dbReference type="GO" id="GO:0004125">
    <property type="term" value="F:L-seryl-tRNA(Sec) selenium transferase activity"/>
    <property type="evidence" value="ECO:0007669"/>
    <property type="project" value="TreeGrafter"/>
</dbReference>